<organism evidence="1">
    <name type="scientific">Siphoviridae sp. ctLeh52</name>
    <dbReference type="NCBI Taxonomy" id="2827849"/>
    <lineage>
        <taxon>Viruses</taxon>
        <taxon>Duplodnaviria</taxon>
        <taxon>Heunggongvirae</taxon>
        <taxon>Uroviricota</taxon>
        <taxon>Caudoviricetes</taxon>
    </lineage>
</organism>
<accession>A0A8S5RX98</accession>
<name>A0A8S5RX98_9CAUD</name>
<dbReference type="EMBL" id="BK032499">
    <property type="protein sequence ID" value="DAF43183.1"/>
    <property type="molecule type" value="Genomic_DNA"/>
</dbReference>
<protein>
    <submittedName>
        <fullName evidence="1">Uncharacterized protein</fullName>
    </submittedName>
</protein>
<evidence type="ECO:0000313" key="1">
    <source>
        <dbReference type="EMBL" id="DAF43183.1"/>
    </source>
</evidence>
<sequence length="106" mass="12918">MKLIIENPYSQPHYLTTYWCIKPSIIDKDRTANGDFYKKPTQYWFINCKPKNNLVFESIDYVEKKDIVKAKATEFTSRKTERSMIHPQYADRFIRQYVIDEEIWRK</sequence>
<proteinExistence type="predicted"/>
<reference evidence="1" key="1">
    <citation type="journal article" date="2021" name="Proc. Natl. Acad. Sci. U.S.A.">
        <title>A Catalog of Tens of Thousands of Viruses from Human Metagenomes Reveals Hidden Associations with Chronic Diseases.</title>
        <authorList>
            <person name="Tisza M.J."/>
            <person name="Buck C.B."/>
        </authorList>
    </citation>
    <scope>NUCLEOTIDE SEQUENCE</scope>
    <source>
        <strain evidence="1">CtLeh52</strain>
    </source>
</reference>